<evidence type="ECO:0000313" key="2">
    <source>
        <dbReference type="Proteomes" id="UP000011728"/>
    </source>
</evidence>
<protein>
    <submittedName>
        <fullName evidence="1">Uncharacterized protein</fullName>
    </submittedName>
</protein>
<name>M1LQJ5_9CLOT</name>
<keyword evidence="2" id="KW-1185">Reference proteome</keyword>
<dbReference type="PATRIC" id="fig|931276.5.peg.1332"/>
<organism evidence="1 2">
    <name type="scientific">Clostridium saccharoperbutylacetonicum N1-4(HMT)</name>
    <dbReference type="NCBI Taxonomy" id="931276"/>
    <lineage>
        <taxon>Bacteria</taxon>
        <taxon>Bacillati</taxon>
        <taxon>Bacillota</taxon>
        <taxon>Clostridia</taxon>
        <taxon>Eubacteriales</taxon>
        <taxon>Clostridiaceae</taxon>
        <taxon>Clostridium</taxon>
    </lineage>
</organism>
<evidence type="ECO:0000313" key="1">
    <source>
        <dbReference type="EMBL" id="AGF55145.1"/>
    </source>
</evidence>
<reference evidence="1 2" key="1">
    <citation type="submission" date="2013-02" db="EMBL/GenBank/DDBJ databases">
        <title>Genome sequence of Clostridium saccharoperbutylacetonicum N1-4(HMT).</title>
        <authorList>
            <person name="Poehlein A."/>
            <person name="Daniel R."/>
        </authorList>
    </citation>
    <scope>NUCLEOTIDE SEQUENCE [LARGE SCALE GENOMIC DNA]</scope>
    <source>
        <strain evidence="2">N1-4(HMT)</strain>
    </source>
</reference>
<proteinExistence type="predicted"/>
<gene>
    <name evidence="1" type="ORF">Cspa_c13730</name>
</gene>
<dbReference type="AlphaFoldDB" id="M1LQJ5"/>
<dbReference type="RefSeq" id="WP_015391467.1">
    <property type="nucleotide sequence ID" value="NC_020291.1"/>
</dbReference>
<dbReference type="EMBL" id="CP004121">
    <property type="protein sequence ID" value="AGF55145.1"/>
    <property type="molecule type" value="Genomic_DNA"/>
</dbReference>
<dbReference type="KEGG" id="csr:Cspa_c13730"/>
<accession>M1LQJ5</accession>
<dbReference type="Proteomes" id="UP000011728">
    <property type="component" value="Chromosome"/>
</dbReference>
<sequence>MNNKSYFSKVWSAISVSLFNNSGYSHDRNAFDNKLHDNYDVTDTTEIRLISSRRTFL</sequence>
<dbReference type="HOGENOM" id="CLU_3042120_0_0_9"/>